<proteinExistence type="predicted"/>
<organism evidence="2 3">
    <name type="scientific">Ekhidna lutea</name>
    <dbReference type="NCBI Taxonomy" id="447679"/>
    <lineage>
        <taxon>Bacteria</taxon>
        <taxon>Pseudomonadati</taxon>
        <taxon>Bacteroidota</taxon>
        <taxon>Cytophagia</taxon>
        <taxon>Cytophagales</taxon>
        <taxon>Reichenbachiellaceae</taxon>
        <taxon>Ekhidna</taxon>
    </lineage>
</organism>
<evidence type="ECO:0000313" key="2">
    <source>
        <dbReference type="EMBL" id="SNT17830.1"/>
    </source>
</evidence>
<protein>
    <submittedName>
        <fullName evidence="2">Uncharacterized protein</fullName>
    </submittedName>
</protein>
<dbReference type="AlphaFoldDB" id="A0A239KIK0"/>
<keyword evidence="3" id="KW-1185">Reference proteome</keyword>
<keyword evidence="1" id="KW-1133">Transmembrane helix</keyword>
<reference evidence="2 3" key="1">
    <citation type="submission" date="2017-06" db="EMBL/GenBank/DDBJ databases">
        <authorList>
            <person name="Kim H.J."/>
            <person name="Triplett B.A."/>
        </authorList>
    </citation>
    <scope>NUCLEOTIDE SEQUENCE [LARGE SCALE GENOMIC DNA]</scope>
    <source>
        <strain evidence="2 3">DSM 19307</strain>
    </source>
</reference>
<dbReference type="RefSeq" id="WP_144017420.1">
    <property type="nucleotide sequence ID" value="NZ_FZPD01000004.1"/>
</dbReference>
<evidence type="ECO:0000256" key="1">
    <source>
        <dbReference type="SAM" id="Phobius"/>
    </source>
</evidence>
<feature type="transmembrane region" description="Helical" evidence="1">
    <location>
        <begin position="69"/>
        <end position="88"/>
    </location>
</feature>
<accession>A0A239KIK0</accession>
<name>A0A239KIK0_EKHLU</name>
<dbReference type="EMBL" id="FZPD01000004">
    <property type="protein sequence ID" value="SNT17830.1"/>
    <property type="molecule type" value="Genomic_DNA"/>
</dbReference>
<feature type="transmembrane region" description="Helical" evidence="1">
    <location>
        <begin position="95"/>
        <end position="116"/>
    </location>
</feature>
<feature type="transmembrane region" description="Helical" evidence="1">
    <location>
        <begin position="38"/>
        <end position="57"/>
    </location>
</feature>
<gene>
    <name evidence="2" type="ORF">SAMN05421640_2681</name>
</gene>
<evidence type="ECO:0000313" key="3">
    <source>
        <dbReference type="Proteomes" id="UP000198393"/>
    </source>
</evidence>
<keyword evidence="1" id="KW-0812">Transmembrane</keyword>
<dbReference type="Proteomes" id="UP000198393">
    <property type="component" value="Unassembled WGS sequence"/>
</dbReference>
<dbReference type="OrthoDB" id="963220at2"/>
<keyword evidence="1" id="KW-0472">Membrane</keyword>
<sequence length="117" mass="13285">METHMHSFSVRKSISRSTSKSPFSKFIAWADRMDHDRLIILVATILIQGCVTVPFAMWSMNAVWVYNELQMTIITIGAFSVLVTNLAVMPMRFTIPTFIICTMAQIGIIVLNIIYLI</sequence>